<name>A0A2A9MC91_BESBE</name>
<reference evidence="3 4" key="1">
    <citation type="submission" date="2017-09" db="EMBL/GenBank/DDBJ databases">
        <title>Genome sequencing of Besnoitia besnoiti strain Bb-Ger1.</title>
        <authorList>
            <person name="Schares G."/>
            <person name="Venepally P."/>
            <person name="Lorenzi H.A."/>
        </authorList>
    </citation>
    <scope>NUCLEOTIDE SEQUENCE [LARGE SCALE GENOMIC DNA]</scope>
    <source>
        <strain evidence="3 4">Bb-Ger1</strain>
    </source>
</reference>
<dbReference type="VEuPathDB" id="ToxoDB:BESB_052460"/>
<feature type="compositionally biased region" description="Basic residues" evidence="1">
    <location>
        <begin position="7"/>
        <end position="17"/>
    </location>
</feature>
<dbReference type="Proteomes" id="UP000224006">
    <property type="component" value="Chromosome IV"/>
</dbReference>
<dbReference type="AlphaFoldDB" id="A0A2A9MC91"/>
<feature type="transmembrane region" description="Helical" evidence="2">
    <location>
        <begin position="420"/>
        <end position="441"/>
    </location>
</feature>
<feature type="transmembrane region" description="Helical" evidence="2">
    <location>
        <begin position="585"/>
        <end position="603"/>
    </location>
</feature>
<evidence type="ECO:0000256" key="2">
    <source>
        <dbReference type="SAM" id="Phobius"/>
    </source>
</evidence>
<feature type="region of interest" description="Disordered" evidence="1">
    <location>
        <begin position="104"/>
        <end position="205"/>
    </location>
</feature>
<feature type="compositionally biased region" description="Low complexity" evidence="1">
    <location>
        <begin position="27"/>
        <end position="38"/>
    </location>
</feature>
<sequence>MPVPMRPTRRVPSRRRHGDSSDEDLPPADSSSRPSAPDNHVRVEWSSSTEDEEDDSDEGVHDPASRTDLYPARTRHKLPALDQLRSDVVTARDAVASRRLAVARLAHGQSGASAPSRRAGGGGQHLSNSDAENYAPGGHPRQAERSPPPQQPTALHWPQKPSGGRRSADAHSEWSASPMGELSREVSPGHVCGRGADSDSLPGRGAFDTVRSVQFGSVSSVGSSGDFRVIGDQPVLVTSPSRHSLRGGWGPSRDMHQYVVRRVSEELCTEEYGEDNSRRLTCCGCMPLIFTRNGWKMLFSVFSQENNFDLLLRNYVPEAPSSRQYTSSPSNIEDAGPPSNTMYSAGMALSQRGGRLMQVGTVAAQYAGRVEQFSKEPTPAVKHKSAMYRILKGYPFVRFRYLPLNHAYDYVLSEVVPVKLIWAVLFALIFQGLLTLCQVWVAQQNPTLLVDAVIRAGVCSAYFLFVFIVSLFARFRSQTELAVTALSAFFFLFCCIFESWQMITARTPSPDTPLTGPSGTVSSLDLIQEYNNLLEFLVVVLLTASSIRTSLLFYVHAAAILNVVFTCAVKTAVTPDPLRRISAVTGEYCIFCSIFVLMYMGYYREVSHRMAFYSWYCAKYKVSPVAGARRLASMSTMCRQRGGTSVEDCSHGKLLGSPAALLKTNDSCACDCSTFVRSTANANNLGVVAVEYERFPAAQEWLPFVALRRVRHVLLKCGRHSAPYTVAPNVSRFALGHEKLRVPPTSFLLNVEADDGGQQLPQRATRQSLGNGQPATVS</sequence>
<feature type="compositionally biased region" description="Low complexity" evidence="1">
    <location>
        <begin position="104"/>
        <end position="118"/>
    </location>
</feature>
<dbReference type="RefSeq" id="XP_029219604.1">
    <property type="nucleotide sequence ID" value="XM_029363681.1"/>
</dbReference>
<comment type="caution">
    <text evidence="3">The sequence shown here is derived from an EMBL/GenBank/DDBJ whole genome shotgun (WGS) entry which is preliminary data.</text>
</comment>
<dbReference type="OrthoDB" id="333649at2759"/>
<evidence type="ECO:0000313" key="3">
    <source>
        <dbReference type="EMBL" id="PFH35595.1"/>
    </source>
</evidence>
<keyword evidence="4" id="KW-1185">Reference proteome</keyword>
<dbReference type="EMBL" id="NWUJ01000004">
    <property type="protein sequence ID" value="PFH35595.1"/>
    <property type="molecule type" value="Genomic_DNA"/>
</dbReference>
<organism evidence="3 4">
    <name type="scientific">Besnoitia besnoiti</name>
    <name type="common">Apicomplexan protozoan</name>
    <dbReference type="NCBI Taxonomy" id="94643"/>
    <lineage>
        <taxon>Eukaryota</taxon>
        <taxon>Sar</taxon>
        <taxon>Alveolata</taxon>
        <taxon>Apicomplexa</taxon>
        <taxon>Conoidasida</taxon>
        <taxon>Coccidia</taxon>
        <taxon>Eucoccidiorida</taxon>
        <taxon>Eimeriorina</taxon>
        <taxon>Sarcocystidae</taxon>
        <taxon>Besnoitia</taxon>
    </lineage>
</organism>
<feature type="transmembrane region" description="Helical" evidence="2">
    <location>
        <begin position="481"/>
        <end position="500"/>
    </location>
</feature>
<keyword evidence="2" id="KW-0472">Membrane</keyword>
<evidence type="ECO:0008006" key="5">
    <source>
        <dbReference type="Google" id="ProtNLM"/>
    </source>
</evidence>
<keyword evidence="2" id="KW-0812">Transmembrane</keyword>
<proteinExistence type="predicted"/>
<keyword evidence="2" id="KW-1133">Transmembrane helix</keyword>
<feature type="transmembrane region" description="Helical" evidence="2">
    <location>
        <begin position="551"/>
        <end position="573"/>
    </location>
</feature>
<gene>
    <name evidence="3" type="ORF">BESB_052460</name>
</gene>
<dbReference type="GeneID" id="40310175"/>
<evidence type="ECO:0000256" key="1">
    <source>
        <dbReference type="SAM" id="MobiDB-lite"/>
    </source>
</evidence>
<dbReference type="KEGG" id="bbes:BESB_052460"/>
<accession>A0A2A9MC91</accession>
<feature type="region of interest" description="Disordered" evidence="1">
    <location>
        <begin position="1"/>
        <end position="88"/>
    </location>
</feature>
<protein>
    <recommendedName>
        <fullName evidence="5">Transmembrane protein</fullName>
    </recommendedName>
</protein>
<evidence type="ECO:0000313" key="4">
    <source>
        <dbReference type="Proteomes" id="UP000224006"/>
    </source>
</evidence>
<feature type="transmembrane region" description="Helical" evidence="2">
    <location>
        <begin position="453"/>
        <end position="475"/>
    </location>
</feature>